<dbReference type="PANTHER" id="PTHR12475:SF4">
    <property type="entry name" value="PROTEIN THEM6"/>
    <property type="match status" value="1"/>
</dbReference>
<dbReference type="InterPro" id="IPR051490">
    <property type="entry name" value="THEM6_lcsJ_thioesterase"/>
</dbReference>
<dbReference type="Pfam" id="PF13279">
    <property type="entry name" value="4HBT_2"/>
    <property type="match status" value="1"/>
</dbReference>
<evidence type="ECO:0000256" key="1">
    <source>
        <dbReference type="ARBA" id="ARBA00038476"/>
    </source>
</evidence>
<organism evidence="2 3">
    <name type="scientific">Zalerion maritima</name>
    <dbReference type="NCBI Taxonomy" id="339359"/>
    <lineage>
        <taxon>Eukaryota</taxon>
        <taxon>Fungi</taxon>
        <taxon>Dikarya</taxon>
        <taxon>Ascomycota</taxon>
        <taxon>Pezizomycotina</taxon>
        <taxon>Sordariomycetes</taxon>
        <taxon>Lulworthiomycetidae</taxon>
        <taxon>Lulworthiales</taxon>
        <taxon>Lulworthiaceae</taxon>
        <taxon>Zalerion</taxon>
    </lineage>
</organism>
<comment type="similarity">
    <text evidence="1">Belongs to the lcsJ thioesterase family.</text>
</comment>
<dbReference type="SUPFAM" id="SSF54637">
    <property type="entry name" value="Thioesterase/thiol ester dehydrase-isomerase"/>
    <property type="match status" value="1"/>
</dbReference>
<accession>A0AAD5RFD7</accession>
<comment type="caution">
    <text evidence="2">The sequence shown here is derived from an EMBL/GenBank/DDBJ whole genome shotgun (WGS) entry which is preliminary data.</text>
</comment>
<dbReference type="CDD" id="cd00586">
    <property type="entry name" value="4HBT"/>
    <property type="match status" value="1"/>
</dbReference>
<protein>
    <recommendedName>
        <fullName evidence="4">Capsule polysaccharide biosynthesis protein</fullName>
    </recommendedName>
</protein>
<dbReference type="Proteomes" id="UP001201980">
    <property type="component" value="Unassembled WGS sequence"/>
</dbReference>
<evidence type="ECO:0000313" key="3">
    <source>
        <dbReference type="Proteomes" id="UP001201980"/>
    </source>
</evidence>
<dbReference type="PANTHER" id="PTHR12475">
    <property type="match status" value="1"/>
</dbReference>
<gene>
    <name evidence="2" type="ORF">MKZ38_001316</name>
</gene>
<evidence type="ECO:0000313" key="2">
    <source>
        <dbReference type="EMBL" id="KAJ2890807.1"/>
    </source>
</evidence>
<sequence length="352" mass="39545">MASALGAKALTRILLPTSVAAAGYGATRPATKEWVKNFVTGPGKYSRIALLFLLLLNWKSLPGAWTIRIWRAMIYHLFVRPRPRLPPSCLFHYSITTSYASLVETDYNLHKSNSTYFADLDVSRTHLVSHLLRPGLKAIAENLSTGCVLDPRTNKPVNGKMGVMLGSVFASFRKEIKPMEKFEMWSRILSWDRKWFYIATHFVQPTRPASWDWQGRRWGPTRKPILAEKGEQGWEKRIFATCVSKYVFKLGRLTVNPAVVVEQSGFLPEGRPGGWTGGESGTGTPVELNGETVFPAAPGENGEQGGEEWRWQHVEKMRLKGMEFAEHFAALDALHNDWDAGEEGALGHFWIG</sequence>
<keyword evidence="3" id="KW-1185">Reference proteome</keyword>
<proteinExistence type="inferred from homology"/>
<name>A0AAD5RFD7_9PEZI</name>
<dbReference type="InterPro" id="IPR029069">
    <property type="entry name" value="HotDog_dom_sf"/>
</dbReference>
<dbReference type="AlphaFoldDB" id="A0AAD5RFD7"/>
<reference evidence="2" key="1">
    <citation type="submission" date="2022-07" db="EMBL/GenBank/DDBJ databases">
        <title>Draft genome sequence of Zalerion maritima ATCC 34329, a (micro)plastics degrading marine fungus.</title>
        <authorList>
            <person name="Paco A."/>
            <person name="Goncalves M.F.M."/>
            <person name="Rocha-Santos T.A.P."/>
            <person name="Alves A."/>
        </authorList>
    </citation>
    <scope>NUCLEOTIDE SEQUENCE</scope>
    <source>
        <strain evidence="2">ATCC 34329</strain>
    </source>
</reference>
<evidence type="ECO:0008006" key="4">
    <source>
        <dbReference type="Google" id="ProtNLM"/>
    </source>
</evidence>
<dbReference type="EMBL" id="JAKWBI020001357">
    <property type="protein sequence ID" value="KAJ2890807.1"/>
    <property type="molecule type" value="Genomic_DNA"/>
</dbReference>